<feature type="transmembrane region" description="Helical" evidence="1">
    <location>
        <begin position="260"/>
        <end position="276"/>
    </location>
</feature>
<keyword evidence="1" id="KW-0472">Membrane</keyword>
<protein>
    <submittedName>
        <fullName evidence="2">Unannotated protein</fullName>
    </submittedName>
</protein>
<organism evidence="2">
    <name type="scientific">freshwater metagenome</name>
    <dbReference type="NCBI Taxonomy" id="449393"/>
    <lineage>
        <taxon>unclassified sequences</taxon>
        <taxon>metagenomes</taxon>
        <taxon>ecological metagenomes</taxon>
    </lineage>
</organism>
<name>A0A6J7IFT0_9ZZZZ</name>
<feature type="transmembrane region" description="Helical" evidence="1">
    <location>
        <begin position="17"/>
        <end position="37"/>
    </location>
</feature>
<evidence type="ECO:0000313" key="2">
    <source>
        <dbReference type="EMBL" id="CAB4929780.1"/>
    </source>
</evidence>
<accession>A0A6J7IFT0</accession>
<sequence>MTQPTAPRPHTRARTQLLVGLVPVLVVGVVLLVVLALRLGTTQEPLARASATATATVSDVADRTVSVTFTDVDGADRDGRLELREAVDIPTGAEIAVQYDPAGGAVVYADGDAAHAAVQDVLFGIVLVALTVLVVGLLTGLRLVTRPRLVRAPATTATATHLVVRQGLLVRSWLELVTGRGVRWLPVHWSPELDRLRPSTAVTVHGDPATDPRVLPVVDGQQLWPSGRLRRSEPRGDLRQAPVDPTAADVGMARQLRGDVVAVALAPVVGLLWAYVDGSGPAGFAVATALAAAVLLWLPQLLGSSPASAADQG</sequence>
<keyword evidence="1" id="KW-0812">Transmembrane</keyword>
<evidence type="ECO:0000256" key="1">
    <source>
        <dbReference type="SAM" id="Phobius"/>
    </source>
</evidence>
<feature type="transmembrane region" description="Helical" evidence="1">
    <location>
        <begin position="282"/>
        <end position="298"/>
    </location>
</feature>
<reference evidence="2" key="1">
    <citation type="submission" date="2020-05" db="EMBL/GenBank/DDBJ databases">
        <authorList>
            <person name="Chiriac C."/>
            <person name="Salcher M."/>
            <person name="Ghai R."/>
            <person name="Kavagutti S V."/>
        </authorList>
    </citation>
    <scope>NUCLEOTIDE SEQUENCE</scope>
</reference>
<gene>
    <name evidence="2" type="ORF">UFOPK3609_01873</name>
</gene>
<keyword evidence="1" id="KW-1133">Transmembrane helix</keyword>
<dbReference type="EMBL" id="CAFBMQ010000351">
    <property type="protein sequence ID" value="CAB4929780.1"/>
    <property type="molecule type" value="Genomic_DNA"/>
</dbReference>
<feature type="transmembrane region" description="Helical" evidence="1">
    <location>
        <begin position="121"/>
        <end position="141"/>
    </location>
</feature>
<proteinExistence type="predicted"/>
<dbReference type="AlphaFoldDB" id="A0A6J7IFT0"/>